<organism evidence="1 2">
    <name type="scientific">Penicillium nordicum</name>
    <dbReference type="NCBI Taxonomy" id="229535"/>
    <lineage>
        <taxon>Eukaryota</taxon>
        <taxon>Fungi</taxon>
        <taxon>Dikarya</taxon>
        <taxon>Ascomycota</taxon>
        <taxon>Pezizomycotina</taxon>
        <taxon>Eurotiomycetes</taxon>
        <taxon>Eurotiomycetidae</taxon>
        <taxon>Eurotiales</taxon>
        <taxon>Aspergillaceae</taxon>
        <taxon>Penicillium</taxon>
    </lineage>
</organism>
<dbReference type="Proteomes" id="UP000037696">
    <property type="component" value="Unassembled WGS sequence"/>
</dbReference>
<accession>A0A0M8PIN2</accession>
<comment type="caution">
    <text evidence="1">The sequence shown here is derived from an EMBL/GenBank/DDBJ whole genome shotgun (WGS) entry which is preliminary data.</text>
</comment>
<reference evidence="1 2" key="1">
    <citation type="submission" date="2015-08" db="EMBL/GenBank/DDBJ databases">
        <title>Genome sequencing of Penicillium nordicum.</title>
        <authorList>
            <person name="Nguyen H.D."/>
            <person name="Seifert K.A."/>
        </authorList>
    </citation>
    <scope>NUCLEOTIDE SEQUENCE [LARGE SCALE GENOMIC DNA]</scope>
    <source>
        <strain evidence="1 2">DAOMC 185683</strain>
    </source>
</reference>
<dbReference type="EMBL" id="LHQQ01000005">
    <property type="protein sequence ID" value="KOS48440.1"/>
    <property type="molecule type" value="Genomic_DNA"/>
</dbReference>
<keyword evidence="2" id="KW-1185">Reference proteome</keyword>
<dbReference type="AlphaFoldDB" id="A0A0M8PIN2"/>
<protein>
    <submittedName>
        <fullName evidence="1">Uncharacterized protein</fullName>
    </submittedName>
</protein>
<name>A0A0M8PIN2_9EURO</name>
<evidence type="ECO:0000313" key="1">
    <source>
        <dbReference type="EMBL" id="KOS48440.1"/>
    </source>
</evidence>
<proteinExistence type="predicted"/>
<evidence type="ECO:0000313" key="2">
    <source>
        <dbReference type="Proteomes" id="UP000037696"/>
    </source>
</evidence>
<sequence length="119" mass="14020">MFAQCDDLCLSANVFHISHFTCSHWHMIPNLEPFARSEMPEITFHTFASVVFDCEEVHGRQTASEMPLGIHLVDNTSIPRPFLFRREDLLDIYFRYELVSIIKLYITKKEPWKIQMAKT</sequence>
<gene>
    <name evidence="1" type="ORF">ACN38_g616</name>
</gene>